<evidence type="ECO:0000313" key="9">
    <source>
        <dbReference type="Proteomes" id="UP000283458"/>
    </source>
</evidence>
<evidence type="ECO:0000313" key="8">
    <source>
        <dbReference type="EMBL" id="RJF84309.1"/>
    </source>
</evidence>
<reference evidence="8 9" key="1">
    <citation type="submission" date="2018-09" db="EMBL/GenBank/DDBJ databases">
        <authorList>
            <person name="Zhu H."/>
        </authorList>
    </citation>
    <scope>NUCLEOTIDE SEQUENCE [LARGE SCALE GENOMIC DNA]</scope>
    <source>
        <strain evidence="8 9">K2W22B-5</strain>
    </source>
</reference>
<feature type="transmembrane region" description="Helical" evidence="7">
    <location>
        <begin position="26"/>
        <end position="48"/>
    </location>
</feature>
<dbReference type="PANTHER" id="PTHR42810:SF2">
    <property type="entry name" value="PURINE PERMEASE C1399.01C-RELATED"/>
    <property type="match status" value="1"/>
</dbReference>
<evidence type="ECO:0000256" key="6">
    <source>
        <dbReference type="ARBA" id="ARBA00023136"/>
    </source>
</evidence>
<comment type="caution">
    <text evidence="8">The sequence shown here is derived from an EMBL/GenBank/DDBJ whole genome shotgun (WGS) entry which is preliminary data.</text>
</comment>
<sequence>MSFAMHDRPQNLLYALDERPPARVTAVLAMQHMVLGLMMIMYPVIIAAEIGMDGAAASGFITTAILAVGLGTILQASSFGSGFLAVSLPNPLLVPVFIAAARSGGVGAACGTVAVSAAMQLGLAKLLPRLRSYLPPEVCGVSVLMLGVSMVRGAGERVVGYSPATQTVDARAMAVAGVTLAVIVGLSIWGKGRTRLYAMLLGCAAGYGLAMGVGLVDDHGLARVAEAPLLALPVPSFPSLSINVEALLPMIVVMLISVMDGVGCIITLDKMNRAHWSRTDMPKVSRGVFVEGVASLTSALSGGVSVGFSSANIGLEFASGVTSRVVGFAAGGALVAAAFVPKITAALILMPAPVIGAVLIYTSACLITAGMDLIMSRLLNDRRAMVVGLSVILGVSVTALPSLYDGAPGWIAPLFHSEVTVSALAALLFNVLFRIGLTVRASLTYDARTMRSSDLHDFFDRQGRAWGARREVMARAVLATLEAIEIMSFEGVAQGPVQIEASFDELNLDILLRYRGAALVVPNEAVDVAALLDGDDGSVNHHMRLVAARLIARSADRVVPSSKGAESQLLLHFAH</sequence>
<evidence type="ECO:0000256" key="5">
    <source>
        <dbReference type="ARBA" id="ARBA00022989"/>
    </source>
</evidence>
<protein>
    <recommendedName>
        <fullName evidence="10">Xanthine/uracil/vitamin C permease</fullName>
    </recommendedName>
</protein>
<comment type="subcellular location">
    <subcellularLocation>
        <location evidence="1">Membrane</location>
        <topology evidence="1">Multi-pass membrane protein</topology>
    </subcellularLocation>
</comment>
<gene>
    <name evidence="8" type="ORF">D3877_07010</name>
</gene>
<dbReference type="GO" id="GO:0005886">
    <property type="term" value="C:plasma membrane"/>
    <property type="evidence" value="ECO:0007669"/>
    <property type="project" value="TreeGrafter"/>
</dbReference>
<evidence type="ECO:0000256" key="4">
    <source>
        <dbReference type="ARBA" id="ARBA00022692"/>
    </source>
</evidence>
<name>A0A418W2V2_9PROT</name>
<dbReference type="AlphaFoldDB" id="A0A418W2V2"/>
<proteinExistence type="inferred from homology"/>
<evidence type="ECO:0000256" key="3">
    <source>
        <dbReference type="ARBA" id="ARBA00022448"/>
    </source>
</evidence>
<feature type="transmembrane region" description="Helical" evidence="7">
    <location>
        <begin position="246"/>
        <end position="268"/>
    </location>
</feature>
<keyword evidence="9" id="KW-1185">Reference proteome</keyword>
<evidence type="ECO:0000256" key="2">
    <source>
        <dbReference type="ARBA" id="ARBA00008821"/>
    </source>
</evidence>
<keyword evidence="6 7" id="KW-0472">Membrane</keyword>
<feature type="transmembrane region" description="Helical" evidence="7">
    <location>
        <begin position="96"/>
        <end position="121"/>
    </location>
</feature>
<feature type="transmembrane region" description="Helical" evidence="7">
    <location>
        <begin position="196"/>
        <end position="216"/>
    </location>
</feature>
<feature type="transmembrane region" description="Helical" evidence="7">
    <location>
        <begin position="410"/>
        <end position="433"/>
    </location>
</feature>
<feature type="transmembrane region" description="Helical" evidence="7">
    <location>
        <begin position="386"/>
        <end position="404"/>
    </location>
</feature>
<feature type="transmembrane region" description="Helical" evidence="7">
    <location>
        <begin position="55"/>
        <end position="76"/>
    </location>
</feature>
<keyword evidence="5 7" id="KW-1133">Transmembrane helix</keyword>
<evidence type="ECO:0008006" key="10">
    <source>
        <dbReference type="Google" id="ProtNLM"/>
    </source>
</evidence>
<feature type="transmembrane region" description="Helical" evidence="7">
    <location>
        <begin position="171"/>
        <end position="189"/>
    </location>
</feature>
<dbReference type="PANTHER" id="PTHR42810">
    <property type="entry name" value="PURINE PERMEASE C1399.01C-RELATED"/>
    <property type="match status" value="1"/>
</dbReference>
<keyword evidence="4 7" id="KW-0812">Transmembrane</keyword>
<organism evidence="8 9">
    <name type="scientific">Azospirillum cavernae</name>
    <dbReference type="NCBI Taxonomy" id="2320860"/>
    <lineage>
        <taxon>Bacteria</taxon>
        <taxon>Pseudomonadati</taxon>
        <taxon>Pseudomonadota</taxon>
        <taxon>Alphaproteobacteria</taxon>
        <taxon>Rhodospirillales</taxon>
        <taxon>Azospirillaceae</taxon>
        <taxon>Azospirillum</taxon>
    </lineage>
</organism>
<feature type="transmembrane region" description="Helical" evidence="7">
    <location>
        <begin position="325"/>
        <end position="348"/>
    </location>
</feature>
<dbReference type="EMBL" id="QYUL01000001">
    <property type="protein sequence ID" value="RJF84309.1"/>
    <property type="molecule type" value="Genomic_DNA"/>
</dbReference>
<comment type="similarity">
    <text evidence="2">Belongs to the nucleobase:cation symporter-2 (NCS2) (TC 2.A.40) family.</text>
</comment>
<feature type="transmembrane region" description="Helical" evidence="7">
    <location>
        <begin position="354"/>
        <end position="374"/>
    </location>
</feature>
<feature type="transmembrane region" description="Helical" evidence="7">
    <location>
        <begin position="133"/>
        <end position="151"/>
    </location>
</feature>
<accession>A0A418W2V2</accession>
<evidence type="ECO:0000256" key="7">
    <source>
        <dbReference type="SAM" id="Phobius"/>
    </source>
</evidence>
<dbReference type="Pfam" id="PF00860">
    <property type="entry name" value="Xan_ur_permease"/>
    <property type="match status" value="1"/>
</dbReference>
<dbReference type="Proteomes" id="UP000283458">
    <property type="component" value="Unassembled WGS sequence"/>
</dbReference>
<dbReference type="GO" id="GO:0042907">
    <property type="term" value="F:xanthine transmembrane transporter activity"/>
    <property type="evidence" value="ECO:0007669"/>
    <property type="project" value="TreeGrafter"/>
</dbReference>
<keyword evidence="3" id="KW-0813">Transport</keyword>
<dbReference type="InterPro" id="IPR006043">
    <property type="entry name" value="NCS2"/>
</dbReference>
<evidence type="ECO:0000256" key="1">
    <source>
        <dbReference type="ARBA" id="ARBA00004141"/>
    </source>
</evidence>